<evidence type="ECO:0000313" key="1">
    <source>
        <dbReference type="EMBL" id="JAE26662.1"/>
    </source>
</evidence>
<dbReference type="AlphaFoldDB" id="A0A0A9GQE9"/>
<organism evidence="1">
    <name type="scientific">Arundo donax</name>
    <name type="common">Giant reed</name>
    <name type="synonym">Donax arundinaceus</name>
    <dbReference type="NCBI Taxonomy" id="35708"/>
    <lineage>
        <taxon>Eukaryota</taxon>
        <taxon>Viridiplantae</taxon>
        <taxon>Streptophyta</taxon>
        <taxon>Embryophyta</taxon>
        <taxon>Tracheophyta</taxon>
        <taxon>Spermatophyta</taxon>
        <taxon>Magnoliopsida</taxon>
        <taxon>Liliopsida</taxon>
        <taxon>Poales</taxon>
        <taxon>Poaceae</taxon>
        <taxon>PACMAD clade</taxon>
        <taxon>Arundinoideae</taxon>
        <taxon>Arundineae</taxon>
        <taxon>Arundo</taxon>
    </lineage>
</organism>
<accession>A0A0A9GQE9</accession>
<reference evidence="1" key="1">
    <citation type="submission" date="2014-09" db="EMBL/GenBank/DDBJ databases">
        <authorList>
            <person name="Magalhaes I.L.F."/>
            <person name="Oliveira U."/>
            <person name="Santos F.R."/>
            <person name="Vidigal T.H.D.A."/>
            <person name="Brescovit A.D."/>
            <person name="Santos A.J."/>
        </authorList>
    </citation>
    <scope>NUCLEOTIDE SEQUENCE</scope>
    <source>
        <tissue evidence="1">Shoot tissue taken approximately 20 cm above the soil surface</tissue>
    </source>
</reference>
<protein>
    <submittedName>
        <fullName evidence="1">Uncharacterized protein</fullName>
    </submittedName>
</protein>
<dbReference type="EMBL" id="GBRH01171234">
    <property type="protein sequence ID" value="JAE26662.1"/>
    <property type="molecule type" value="Transcribed_RNA"/>
</dbReference>
<sequence length="67" mass="7825">MGKIIIQHSFGIQVYPYDRFSSLCWNTSKYVPQSPLHVSFKKSKDLIDVEIELKSETFTKCLLYPLL</sequence>
<proteinExistence type="predicted"/>
<name>A0A0A9GQE9_ARUDO</name>
<reference evidence="1" key="2">
    <citation type="journal article" date="2015" name="Data Brief">
        <title>Shoot transcriptome of the giant reed, Arundo donax.</title>
        <authorList>
            <person name="Barrero R.A."/>
            <person name="Guerrero F.D."/>
            <person name="Moolhuijzen P."/>
            <person name="Goolsby J.A."/>
            <person name="Tidwell J."/>
            <person name="Bellgard S.E."/>
            <person name="Bellgard M.I."/>
        </authorList>
    </citation>
    <scope>NUCLEOTIDE SEQUENCE</scope>
    <source>
        <tissue evidence="1">Shoot tissue taken approximately 20 cm above the soil surface</tissue>
    </source>
</reference>